<evidence type="ECO:0000313" key="1">
    <source>
        <dbReference type="EMBL" id="CBH97678.1"/>
    </source>
</evidence>
<proteinExistence type="predicted"/>
<sequence length="356" mass="39168">MLNRRGMEQSLTAAFARTQRTGFPRWLRQSHLHAQLERHAATDPLTSLLNRRGMEQSLTAAFARTQRTGFPRWLWRLATAPQCLAQRQQADRDDHQAGVNGEQAIDMHADPVHGGRRLFRRRHLGLEPRQVSIDAGGAAQLVEFLFGAVARVQRVAQDAGLGHAFHRLGLGLHLGRFVLRAAHGVARIGQARAQAGERFRHAHFGGSGGHLGFHHLFLGTELLDAILQSGLVSGEFFRLRRNAVVRLLQRVDFLQRGLFFGQRGAGQIFALGLQRHAGVGLGLVAVALGRGHLVFQRDALGDHVGQVALGVLQRGDHFFVRQVQGLRRIVGAVEEGVDPGFQDFGGVLEHGHGDFS</sequence>
<dbReference type="AlphaFoldDB" id="E6PRX2"/>
<comment type="caution">
    <text evidence="1">The sequence shown here is derived from an EMBL/GenBank/DDBJ whole genome shotgun (WGS) entry which is preliminary data.</text>
</comment>
<accession>E6PRX2</accession>
<protein>
    <submittedName>
        <fullName evidence="1">Uncharacterized protein</fullName>
    </submittedName>
</protein>
<gene>
    <name evidence="1" type="ORF">CARN2_3152</name>
</gene>
<reference evidence="1" key="1">
    <citation type="submission" date="2009-10" db="EMBL/GenBank/DDBJ databases">
        <title>Diversity of trophic interactions inside an arsenic-rich microbial ecosystem.</title>
        <authorList>
            <person name="Bertin P.N."/>
            <person name="Heinrich-Salmeron A."/>
            <person name="Pelletier E."/>
            <person name="Goulhen-Chollet F."/>
            <person name="Arsene-Ploetze F."/>
            <person name="Gallien S."/>
            <person name="Calteau A."/>
            <person name="Vallenet D."/>
            <person name="Casiot C."/>
            <person name="Chane-Woon-Ming B."/>
            <person name="Giloteaux L."/>
            <person name="Barakat M."/>
            <person name="Bonnefoy V."/>
            <person name="Bruneel O."/>
            <person name="Chandler M."/>
            <person name="Cleiss J."/>
            <person name="Duran R."/>
            <person name="Elbaz-Poulichet F."/>
            <person name="Fonknechten N."/>
            <person name="Lauga B."/>
            <person name="Mornico D."/>
            <person name="Ortet P."/>
            <person name="Schaeffer C."/>
            <person name="Siguier P."/>
            <person name="Alexander Thil Smith A."/>
            <person name="Van Dorsselaer A."/>
            <person name="Weissenbach J."/>
            <person name="Medigue C."/>
            <person name="Le Paslier D."/>
        </authorList>
    </citation>
    <scope>NUCLEOTIDE SEQUENCE</scope>
</reference>
<dbReference type="EMBL" id="CABM01000046">
    <property type="protein sequence ID" value="CBH97678.1"/>
    <property type="molecule type" value="Genomic_DNA"/>
</dbReference>
<dbReference type="Gene3D" id="3.30.70.270">
    <property type="match status" value="1"/>
</dbReference>
<dbReference type="InterPro" id="IPR043128">
    <property type="entry name" value="Rev_trsase/Diguanyl_cyclase"/>
</dbReference>
<organism evidence="1">
    <name type="scientific">mine drainage metagenome</name>
    <dbReference type="NCBI Taxonomy" id="410659"/>
    <lineage>
        <taxon>unclassified sequences</taxon>
        <taxon>metagenomes</taxon>
        <taxon>ecological metagenomes</taxon>
    </lineage>
</organism>
<name>E6PRX2_9ZZZZ</name>